<keyword evidence="2" id="KW-1185">Reference proteome</keyword>
<accession>A0A1H6D2D5</accession>
<gene>
    <name evidence="1" type="ORF">SAMN04489712_112216</name>
</gene>
<proteinExistence type="predicted"/>
<dbReference type="AlphaFoldDB" id="A0A1H6D2D5"/>
<organism evidence="1 2">
    <name type="scientific">Thermomonospora echinospora</name>
    <dbReference type="NCBI Taxonomy" id="1992"/>
    <lineage>
        <taxon>Bacteria</taxon>
        <taxon>Bacillati</taxon>
        <taxon>Actinomycetota</taxon>
        <taxon>Actinomycetes</taxon>
        <taxon>Streptosporangiales</taxon>
        <taxon>Thermomonosporaceae</taxon>
        <taxon>Thermomonospora</taxon>
    </lineage>
</organism>
<name>A0A1H6D2D5_9ACTN</name>
<dbReference type="EMBL" id="FNVO01000012">
    <property type="protein sequence ID" value="SEG79440.1"/>
    <property type="molecule type" value="Genomic_DNA"/>
</dbReference>
<evidence type="ECO:0000313" key="1">
    <source>
        <dbReference type="EMBL" id="SEG79440.1"/>
    </source>
</evidence>
<evidence type="ECO:0000313" key="2">
    <source>
        <dbReference type="Proteomes" id="UP000236723"/>
    </source>
</evidence>
<evidence type="ECO:0008006" key="3">
    <source>
        <dbReference type="Google" id="ProtNLM"/>
    </source>
</evidence>
<protein>
    <recommendedName>
        <fullName evidence="3">Excreted virulence factor EspC, type VII ESX diderm</fullName>
    </recommendedName>
</protein>
<dbReference type="RefSeq" id="WP_103940832.1">
    <property type="nucleotide sequence ID" value="NZ_FNVO01000012.1"/>
</dbReference>
<reference evidence="2" key="1">
    <citation type="submission" date="2016-10" db="EMBL/GenBank/DDBJ databases">
        <authorList>
            <person name="Varghese N."/>
            <person name="Submissions S."/>
        </authorList>
    </citation>
    <scope>NUCLEOTIDE SEQUENCE [LARGE SCALE GENOMIC DNA]</scope>
    <source>
        <strain evidence="2">DSM 43163</strain>
    </source>
</reference>
<sequence length="100" mass="11306">MTQDRHVTSEGIGKVRAKVVGDLKRMIDEMRTDIDSTDVGPPGFGLLGEIVFGWKYREIQEHCREILGQAGETLDAWGTSLTVIQQNWRNAENANTVQYR</sequence>
<dbReference type="OrthoDB" id="3386703at2"/>
<dbReference type="Proteomes" id="UP000236723">
    <property type="component" value="Unassembled WGS sequence"/>
</dbReference>